<dbReference type="EMBL" id="CP007501">
    <property type="protein sequence ID" value="AKD24667.1"/>
    <property type="molecule type" value="Genomic_DNA"/>
</dbReference>
<evidence type="ECO:0000256" key="1">
    <source>
        <dbReference type="SAM" id="Phobius"/>
    </source>
</evidence>
<dbReference type="PATRIC" id="fig|576611.7.peg.336"/>
<dbReference type="InterPro" id="IPR001296">
    <property type="entry name" value="Glyco_trans_1"/>
</dbReference>
<gene>
    <name evidence="3" type="ORF">CL55_00003340</name>
</gene>
<name>A0A0E3ZIU6_9BURK</name>
<dbReference type="GO" id="GO:0016757">
    <property type="term" value="F:glycosyltransferase activity"/>
    <property type="evidence" value="ECO:0007669"/>
    <property type="project" value="InterPro"/>
</dbReference>
<feature type="transmembrane region" description="Helical" evidence="1">
    <location>
        <begin position="81"/>
        <end position="100"/>
    </location>
</feature>
<evidence type="ECO:0000259" key="2">
    <source>
        <dbReference type="Pfam" id="PF00534"/>
    </source>
</evidence>
<dbReference type="STRING" id="1835254.CL55_00003340"/>
<dbReference type="Proteomes" id="UP000061135">
    <property type="component" value="Chromosome"/>
</dbReference>
<sequence length="416" mass="46984">MKILIVTQYFFPENFRINIVSTYLSRQGHEITILTGLPNYPNGKFYKGFDIWSFKFRSTINDIKVIRVPIIPRFKSTSTALFVNYISFIFSACFFAPFFLRKEKYDAIFTYAPSPILQSLVGIFLKAIGYSNTLVTWIQDLWPEALFLTSHIKNQLIITIAGKVVNFIYSKNDFLLISSQDFRRPVQDRCKDKSIFYLPNPGLFDPHQPGSPEVSKIPPELLQLLEKVCFKVVYTGNIGAAQSLETVLEAAKILINNENIKFIIIGDGSKKDELRKLNAKFNLNNFFIFDSLPETDMEFINKMSSALLVTLNDNQLLNQTVPAKLQGYLSSKRPIIGAVGGVASSIITMAKCGFVSSPGDPTLLAHNIEKLSKLTQLELDEFGSNGYKYYVENFNPNLIAKQLSDILKNNSILIGD</sequence>
<evidence type="ECO:0000313" key="3">
    <source>
        <dbReference type="EMBL" id="AKD24667.1"/>
    </source>
</evidence>
<dbReference type="Pfam" id="PF00534">
    <property type="entry name" value="Glycos_transf_1"/>
    <property type="match status" value="1"/>
</dbReference>
<dbReference type="Gene3D" id="3.40.50.2000">
    <property type="entry name" value="Glycogen Phosphorylase B"/>
    <property type="match status" value="2"/>
</dbReference>
<dbReference type="AlphaFoldDB" id="A0A0E3ZIU6"/>
<dbReference type="KEGG" id="pdq:CL55_00003340"/>
<dbReference type="RefSeq" id="WP_046329596.1">
    <property type="nucleotide sequence ID" value="NZ_CP007501.1"/>
</dbReference>
<keyword evidence="1" id="KW-0812">Transmembrane</keyword>
<dbReference type="OrthoDB" id="9787293at2"/>
<keyword evidence="4" id="KW-1185">Reference proteome</keyword>
<reference evidence="3 4" key="1">
    <citation type="submission" date="2014-03" db="EMBL/GenBank/DDBJ databases">
        <title>Genome of Polynucleobacter strain MWH-MoK4.</title>
        <authorList>
            <person name="Hahn M.W."/>
        </authorList>
    </citation>
    <scope>NUCLEOTIDE SEQUENCE [LARGE SCALE GENOMIC DNA]</scope>
    <source>
        <strain evidence="3 4">MWH-MoK4</strain>
    </source>
</reference>
<organism evidence="3 4">
    <name type="scientific">Polynucleobacter duraquae</name>
    <dbReference type="NCBI Taxonomy" id="1835254"/>
    <lineage>
        <taxon>Bacteria</taxon>
        <taxon>Pseudomonadati</taxon>
        <taxon>Pseudomonadota</taxon>
        <taxon>Betaproteobacteria</taxon>
        <taxon>Burkholderiales</taxon>
        <taxon>Burkholderiaceae</taxon>
        <taxon>Polynucleobacter</taxon>
    </lineage>
</organism>
<evidence type="ECO:0000313" key="4">
    <source>
        <dbReference type="Proteomes" id="UP000061135"/>
    </source>
</evidence>
<dbReference type="SUPFAM" id="SSF53756">
    <property type="entry name" value="UDP-Glycosyltransferase/glycogen phosphorylase"/>
    <property type="match status" value="1"/>
</dbReference>
<accession>A0A0E3ZIU6</accession>
<dbReference type="HOGENOM" id="CLU_009583_11_2_4"/>
<protein>
    <submittedName>
        <fullName evidence="3">Glycosyltransferase</fullName>
    </submittedName>
</protein>
<keyword evidence="1" id="KW-1133">Transmembrane helix</keyword>
<proteinExistence type="predicted"/>
<keyword evidence="1" id="KW-0472">Membrane</keyword>
<feature type="domain" description="Glycosyl transferase family 1" evidence="2">
    <location>
        <begin position="231"/>
        <end position="388"/>
    </location>
</feature>
<dbReference type="CDD" id="cd03794">
    <property type="entry name" value="GT4_WbuB-like"/>
    <property type="match status" value="1"/>
</dbReference>
<dbReference type="PANTHER" id="PTHR12526">
    <property type="entry name" value="GLYCOSYLTRANSFERASE"/>
    <property type="match status" value="1"/>
</dbReference>